<proteinExistence type="predicted"/>
<reference evidence="1" key="1">
    <citation type="submission" date="2020-03" db="EMBL/GenBank/DDBJ databases">
        <title>The deep terrestrial virosphere.</title>
        <authorList>
            <person name="Holmfeldt K."/>
            <person name="Nilsson E."/>
            <person name="Simone D."/>
            <person name="Lopez-Fernandez M."/>
            <person name="Wu X."/>
            <person name="de Brujin I."/>
            <person name="Lundin D."/>
            <person name="Andersson A."/>
            <person name="Bertilsson S."/>
            <person name="Dopson M."/>
        </authorList>
    </citation>
    <scope>NUCLEOTIDE SEQUENCE</scope>
    <source>
        <strain evidence="2">MM171A01080</strain>
        <strain evidence="1">MM171B01379</strain>
    </source>
</reference>
<dbReference type="EMBL" id="MT145201">
    <property type="protein sequence ID" value="QJI05446.1"/>
    <property type="molecule type" value="Genomic_DNA"/>
</dbReference>
<protein>
    <submittedName>
        <fullName evidence="1">Uncharacterized protein</fullName>
    </submittedName>
</protein>
<gene>
    <name evidence="2" type="ORF">MM171A01080_0008</name>
    <name evidence="1" type="ORF">MM171B01379_0003</name>
</gene>
<name>A0A6M3M9G0_9ZZZZ</name>
<sequence>MKIDKKCEVTIVCTINQLNLIEGGLRMSKRHVGSPETEKKLDEMLKAFDPGDQCEN</sequence>
<dbReference type="EMBL" id="MT143772">
    <property type="protein sequence ID" value="QJB02283.1"/>
    <property type="molecule type" value="Genomic_DNA"/>
</dbReference>
<dbReference type="AlphaFoldDB" id="A0A6M3M9G0"/>
<accession>A0A6M3M9G0</accession>
<evidence type="ECO:0000313" key="2">
    <source>
        <dbReference type="EMBL" id="QJI05446.1"/>
    </source>
</evidence>
<organism evidence="1">
    <name type="scientific">viral metagenome</name>
    <dbReference type="NCBI Taxonomy" id="1070528"/>
    <lineage>
        <taxon>unclassified sequences</taxon>
        <taxon>metagenomes</taxon>
        <taxon>organismal metagenomes</taxon>
    </lineage>
</organism>
<evidence type="ECO:0000313" key="1">
    <source>
        <dbReference type="EMBL" id="QJB02283.1"/>
    </source>
</evidence>